<protein>
    <recommendedName>
        <fullName evidence="5">Bacterial toxin RNase RnlA/LsoA DBD domain-containing protein</fullName>
    </recommendedName>
</protein>
<dbReference type="Pfam" id="PF18869">
    <property type="entry name" value="HEPN_RnaseLS"/>
    <property type="match status" value="1"/>
</dbReference>
<dbReference type="OrthoDB" id="9811552at2"/>
<sequence>MKGLNIDRDKIRKVINENYASKFDISLEEKPNNLWVYKFKGTGIQPAILNVYYVNDGTTTLYYKLGANQDLSLEVATLIKDNCSIKEFKSNSFYLKSIRDVDFETILEYLALENEIENDDANDKGRIVKVKGKQGDKITLHHFSNGAFQAQGKPRMIFNDVIAILSEIMPFKDIVNSQLEFYETNLTADDILGELETRLPISSQYLLDKVKSVLSPSLALKKFVVELDDFSAFAFPVLRGLEGVLKQIYFDNGIVIGKEGFGDYLQIDGGGINVTLSNNTTSKINCGKTHKAICDIYSFYNYNRHSLFHMDGTIVTSRILNRTEAESIINNALNLIESSISNIKS</sequence>
<dbReference type="Pfam" id="PF15935">
    <property type="entry name" value="RnlA_toxin"/>
    <property type="match status" value="1"/>
</dbReference>
<comment type="caution">
    <text evidence="3">The sequence shown here is derived from an EMBL/GenBank/DDBJ whole genome shotgun (WGS) entry which is preliminary data.</text>
</comment>
<dbReference type="Gene3D" id="6.10.250.2650">
    <property type="match status" value="1"/>
</dbReference>
<dbReference type="AlphaFoldDB" id="A0A7J5AKY3"/>
<evidence type="ECO:0000313" key="4">
    <source>
        <dbReference type="Proteomes" id="UP000490922"/>
    </source>
</evidence>
<dbReference type="InterPro" id="IPR031845">
    <property type="entry name" value="RnlA_toxin_NRD"/>
</dbReference>
<dbReference type="EMBL" id="WAEM01000001">
    <property type="protein sequence ID" value="KAB1158108.1"/>
    <property type="molecule type" value="Genomic_DNA"/>
</dbReference>
<dbReference type="Gene3D" id="3.30.310.240">
    <property type="entry name" value="Bacterial toxin RNase RnlA/LsoA, N-terminal domain"/>
    <property type="match status" value="1"/>
</dbReference>
<evidence type="ECO:0000259" key="2">
    <source>
        <dbReference type="Pfam" id="PF19417"/>
    </source>
</evidence>
<reference evidence="3 4" key="1">
    <citation type="submission" date="2019-09" db="EMBL/GenBank/DDBJ databases">
        <title>Flavobacterium sp. nov., isolated from glacier ice.</title>
        <authorList>
            <person name="Liu Q."/>
        </authorList>
    </citation>
    <scope>NUCLEOTIDE SEQUENCE [LARGE SCALE GENOMIC DNA]</scope>
    <source>
        <strain evidence="3 4">NBRC 112527</strain>
    </source>
</reference>
<feature type="domain" description="Bacterial toxin RNase RnlA/LsoA N-terminal repeated" evidence="1">
    <location>
        <begin position="90"/>
        <end position="170"/>
    </location>
</feature>
<name>A0A7J5AKY3_9FLAO</name>
<dbReference type="RefSeq" id="WP_151106300.1">
    <property type="nucleotide sequence ID" value="NZ_WAEM01000001.1"/>
</dbReference>
<organism evidence="3 4">
    <name type="scientific">Flavobacterium luteum</name>
    <dbReference type="NCBI Taxonomy" id="2026654"/>
    <lineage>
        <taxon>Bacteria</taxon>
        <taxon>Pseudomonadati</taxon>
        <taxon>Bacteroidota</taxon>
        <taxon>Flavobacteriia</taxon>
        <taxon>Flavobacteriales</taxon>
        <taxon>Flavobacteriaceae</taxon>
        <taxon>Flavobacterium</taxon>
    </lineage>
</organism>
<proteinExistence type="predicted"/>
<evidence type="ECO:0000313" key="3">
    <source>
        <dbReference type="EMBL" id="KAB1158108.1"/>
    </source>
</evidence>
<dbReference type="InterPro" id="IPR045837">
    <property type="entry name" value="RnlA_toxin_N"/>
</dbReference>
<dbReference type="Pfam" id="PF19417">
    <property type="entry name" value="RnlA_toxin_N"/>
    <property type="match status" value="1"/>
</dbReference>
<dbReference type="Gene3D" id="3.30.160.690">
    <property type="entry name" value="Bacterial toxin RNase RnlA/LsoA, N repeated domain"/>
    <property type="match status" value="1"/>
</dbReference>
<keyword evidence="4" id="KW-1185">Reference proteome</keyword>
<evidence type="ECO:0008006" key="5">
    <source>
        <dbReference type="Google" id="ProtNLM"/>
    </source>
</evidence>
<feature type="domain" description="Bacterial toxin RNase RnlA/LsoA N-terminal" evidence="2">
    <location>
        <begin position="1"/>
        <end position="78"/>
    </location>
</feature>
<accession>A0A7J5AKY3</accession>
<dbReference type="InterPro" id="IPR040975">
    <property type="entry name" value="HEPN_RnaseLS"/>
</dbReference>
<gene>
    <name evidence="3" type="ORF">F6464_03230</name>
</gene>
<dbReference type="Proteomes" id="UP000490922">
    <property type="component" value="Unassembled WGS sequence"/>
</dbReference>
<evidence type="ECO:0000259" key="1">
    <source>
        <dbReference type="Pfam" id="PF15935"/>
    </source>
</evidence>